<comment type="caution">
    <text evidence="9">The sequence shown here is derived from an EMBL/GenBank/DDBJ whole genome shotgun (WGS) entry which is preliminary data.</text>
</comment>
<accession>A0ABU9DTA2</accession>
<feature type="domain" description="Phage shock protein PspC N-terminal" evidence="8">
    <location>
        <begin position="3"/>
        <end position="60"/>
    </location>
</feature>
<evidence type="ECO:0000256" key="2">
    <source>
        <dbReference type="ARBA" id="ARBA00022475"/>
    </source>
</evidence>
<dbReference type="PANTHER" id="PTHR33885:SF3">
    <property type="entry name" value="PHAGE SHOCK PROTEIN C"/>
    <property type="match status" value="1"/>
</dbReference>
<keyword evidence="5 7" id="KW-0472">Membrane</keyword>
<dbReference type="RefSeq" id="WP_341419222.1">
    <property type="nucleotide sequence ID" value="NZ_JBBPCC010000026.1"/>
</dbReference>
<evidence type="ECO:0000259" key="8">
    <source>
        <dbReference type="Pfam" id="PF04024"/>
    </source>
</evidence>
<keyword evidence="3 7" id="KW-0812">Transmembrane</keyword>
<evidence type="ECO:0000256" key="4">
    <source>
        <dbReference type="ARBA" id="ARBA00022989"/>
    </source>
</evidence>
<keyword evidence="4 7" id="KW-1133">Transmembrane helix</keyword>
<keyword evidence="2" id="KW-1003">Cell membrane</keyword>
<dbReference type="EMBL" id="JBBPCC010000026">
    <property type="protein sequence ID" value="MEK8132100.1"/>
    <property type="molecule type" value="Genomic_DNA"/>
</dbReference>
<reference evidence="9 10" key="1">
    <citation type="submission" date="2024-04" db="EMBL/GenBank/DDBJ databases">
        <title>draft genome sequnece of Paenibacillus filicis.</title>
        <authorList>
            <person name="Kim D.-U."/>
        </authorList>
    </citation>
    <scope>NUCLEOTIDE SEQUENCE [LARGE SCALE GENOMIC DNA]</scope>
    <source>
        <strain evidence="9 10">KACC14197</strain>
    </source>
</reference>
<sequence length="193" mass="21574">MTKLYRSRTDRKLTGLCGGLAEMMGIDSTLLRLITVLATIFTSGVALGIYVLAALVIPSEPYSGGPYGRGPAGPYGHSEHQFGSWKDWRRAERHYRKARKYGWEAGGSDPNRYREYEAEYAAGHSQANPQAGSYSHHTQNASDTTGSDLDDMMKDIEKKAMWKEIEELRAKVSKYEKQQNGQAQQNQPPKGEI</sequence>
<evidence type="ECO:0000256" key="3">
    <source>
        <dbReference type="ARBA" id="ARBA00022692"/>
    </source>
</evidence>
<dbReference type="PANTHER" id="PTHR33885">
    <property type="entry name" value="PHAGE SHOCK PROTEIN C"/>
    <property type="match status" value="1"/>
</dbReference>
<protein>
    <submittedName>
        <fullName evidence="9">PspC domain-containing protein</fullName>
    </submittedName>
</protein>
<feature type="region of interest" description="Disordered" evidence="6">
    <location>
        <begin position="173"/>
        <end position="193"/>
    </location>
</feature>
<evidence type="ECO:0000256" key="7">
    <source>
        <dbReference type="SAM" id="Phobius"/>
    </source>
</evidence>
<gene>
    <name evidence="9" type="ORF">WMW72_29805</name>
</gene>
<dbReference type="InterPro" id="IPR052027">
    <property type="entry name" value="PspC"/>
</dbReference>
<dbReference type="Proteomes" id="UP001469365">
    <property type="component" value="Unassembled WGS sequence"/>
</dbReference>
<evidence type="ECO:0000313" key="9">
    <source>
        <dbReference type="EMBL" id="MEK8132100.1"/>
    </source>
</evidence>
<organism evidence="9 10">
    <name type="scientific">Paenibacillus filicis</name>
    <dbReference type="NCBI Taxonomy" id="669464"/>
    <lineage>
        <taxon>Bacteria</taxon>
        <taxon>Bacillati</taxon>
        <taxon>Bacillota</taxon>
        <taxon>Bacilli</taxon>
        <taxon>Bacillales</taxon>
        <taxon>Paenibacillaceae</taxon>
        <taxon>Paenibacillus</taxon>
    </lineage>
</organism>
<evidence type="ECO:0000256" key="1">
    <source>
        <dbReference type="ARBA" id="ARBA00004162"/>
    </source>
</evidence>
<evidence type="ECO:0000256" key="5">
    <source>
        <dbReference type="ARBA" id="ARBA00023136"/>
    </source>
</evidence>
<evidence type="ECO:0000256" key="6">
    <source>
        <dbReference type="SAM" id="MobiDB-lite"/>
    </source>
</evidence>
<proteinExistence type="predicted"/>
<dbReference type="InterPro" id="IPR007168">
    <property type="entry name" value="Phageshock_PspC_N"/>
</dbReference>
<feature type="compositionally biased region" description="Low complexity" evidence="6">
    <location>
        <begin position="178"/>
        <end position="193"/>
    </location>
</feature>
<feature type="compositionally biased region" description="Polar residues" evidence="6">
    <location>
        <begin position="125"/>
        <end position="147"/>
    </location>
</feature>
<feature type="region of interest" description="Disordered" evidence="6">
    <location>
        <begin position="121"/>
        <end position="155"/>
    </location>
</feature>
<name>A0ABU9DTA2_9BACL</name>
<evidence type="ECO:0000313" key="10">
    <source>
        <dbReference type="Proteomes" id="UP001469365"/>
    </source>
</evidence>
<dbReference type="Pfam" id="PF04024">
    <property type="entry name" value="PspC"/>
    <property type="match status" value="1"/>
</dbReference>
<feature type="transmembrane region" description="Helical" evidence="7">
    <location>
        <begin position="33"/>
        <end position="57"/>
    </location>
</feature>
<keyword evidence="10" id="KW-1185">Reference proteome</keyword>
<comment type="subcellular location">
    <subcellularLocation>
        <location evidence="1">Cell membrane</location>
        <topology evidence="1">Single-pass membrane protein</topology>
    </subcellularLocation>
</comment>